<evidence type="ECO:0000256" key="1">
    <source>
        <dbReference type="SAM" id="Phobius"/>
    </source>
</evidence>
<keyword evidence="1" id="KW-1133">Transmembrane helix</keyword>
<proteinExistence type="predicted"/>
<dbReference type="InterPro" id="IPR000555">
    <property type="entry name" value="JAMM/MPN+_dom"/>
</dbReference>
<dbReference type="GO" id="GO:0008237">
    <property type="term" value="F:metallopeptidase activity"/>
    <property type="evidence" value="ECO:0007669"/>
    <property type="project" value="InterPro"/>
</dbReference>
<organism evidence="3">
    <name type="scientific">marine sediment metagenome</name>
    <dbReference type="NCBI Taxonomy" id="412755"/>
    <lineage>
        <taxon>unclassified sequences</taxon>
        <taxon>metagenomes</taxon>
        <taxon>ecological metagenomes</taxon>
    </lineage>
</organism>
<evidence type="ECO:0000313" key="3">
    <source>
        <dbReference type="EMBL" id="GAI76930.1"/>
    </source>
</evidence>
<feature type="transmembrane region" description="Helical" evidence="1">
    <location>
        <begin position="94"/>
        <end position="114"/>
    </location>
</feature>
<dbReference type="InterPro" id="IPR037518">
    <property type="entry name" value="MPN"/>
</dbReference>
<accession>X1SNJ1</accession>
<dbReference type="AlphaFoldDB" id="X1SNJ1"/>
<sequence>PLEQVFVEDYWPVDQGDAVSVEIVDHRIFTEIFHKKDSEHFIIGWAHSHPSYTPFLSGDDYQTHLRYQTFWNKSIALVIDPLMKNPSNMIKMKVVCISIGMLRRLFTFLLIAIAGHNPE</sequence>
<keyword evidence="1" id="KW-0472">Membrane</keyword>
<dbReference type="PROSITE" id="PS50249">
    <property type="entry name" value="MPN"/>
    <property type="match status" value="1"/>
</dbReference>
<name>X1SNJ1_9ZZZZ</name>
<evidence type="ECO:0000259" key="2">
    <source>
        <dbReference type="PROSITE" id="PS50249"/>
    </source>
</evidence>
<dbReference type="Gene3D" id="3.40.140.10">
    <property type="entry name" value="Cytidine Deaminase, domain 2"/>
    <property type="match status" value="1"/>
</dbReference>
<protein>
    <recommendedName>
        <fullName evidence="2">MPN domain-containing protein</fullName>
    </recommendedName>
</protein>
<comment type="caution">
    <text evidence="3">The sequence shown here is derived from an EMBL/GenBank/DDBJ whole genome shotgun (WGS) entry which is preliminary data.</text>
</comment>
<gene>
    <name evidence="3" type="ORF">S12H4_22584</name>
</gene>
<keyword evidence="1" id="KW-0812">Transmembrane</keyword>
<feature type="domain" description="MPN" evidence="2">
    <location>
        <begin position="1"/>
        <end position="98"/>
    </location>
</feature>
<reference evidence="3" key="1">
    <citation type="journal article" date="2014" name="Front. Microbiol.">
        <title>High frequency of phylogenetically diverse reductive dehalogenase-homologous genes in deep subseafloor sedimentary metagenomes.</title>
        <authorList>
            <person name="Kawai M."/>
            <person name="Futagami T."/>
            <person name="Toyoda A."/>
            <person name="Takaki Y."/>
            <person name="Nishi S."/>
            <person name="Hori S."/>
            <person name="Arai W."/>
            <person name="Tsubouchi T."/>
            <person name="Morono Y."/>
            <person name="Uchiyama I."/>
            <person name="Ito T."/>
            <person name="Fujiyama A."/>
            <person name="Inagaki F."/>
            <person name="Takami H."/>
        </authorList>
    </citation>
    <scope>NUCLEOTIDE SEQUENCE</scope>
    <source>
        <strain evidence="3">Expedition CK06-06</strain>
    </source>
</reference>
<dbReference type="EMBL" id="BARW01011806">
    <property type="protein sequence ID" value="GAI76930.1"/>
    <property type="molecule type" value="Genomic_DNA"/>
</dbReference>
<dbReference type="Pfam" id="PF01398">
    <property type="entry name" value="JAB"/>
    <property type="match status" value="1"/>
</dbReference>
<dbReference type="SUPFAM" id="SSF102712">
    <property type="entry name" value="JAB1/MPN domain"/>
    <property type="match status" value="1"/>
</dbReference>
<feature type="non-terminal residue" evidence="3">
    <location>
        <position position="1"/>
    </location>
</feature>